<dbReference type="NCBIfam" id="TIGR01411">
    <property type="entry name" value="tatAE"/>
    <property type="match status" value="1"/>
</dbReference>
<dbReference type="Gene3D" id="1.20.5.3310">
    <property type="match status" value="1"/>
</dbReference>
<comment type="subcellular location">
    <subcellularLocation>
        <location evidence="1 9">Cell membrane</location>
        <topology evidence="1 9">Single-pass membrane protein</topology>
    </subcellularLocation>
</comment>
<evidence type="ECO:0000313" key="11">
    <source>
        <dbReference type="EMBL" id="GGO61251.1"/>
    </source>
</evidence>
<dbReference type="PANTHER" id="PTHR42982:SF8">
    <property type="entry name" value="SEC-INDEPENDENT PROTEIN TRANSLOCASE PROTEIN TATA"/>
    <property type="match status" value="1"/>
</dbReference>
<dbReference type="Pfam" id="PF02416">
    <property type="entry name" value="TatA_B_E"/>
    <property type="match status" value="1"/>
</dbReference>
<organism evidence="11 12">
    <name type="scientific">Microbacterium nanhaiense</name>
    <dbReference type="NCBI Taxonomy" id="1301026"/>
    <lineage>
        <taxon>Bacteria</taxon>
        <taxon>Bacillati</taxon>
        <taxon>Actinomycetota</taxon>
        <taxon>Actinomycetes</taxon>
        <taxon>Micrococcales</taxon>
        <taxon>Microbacteriaceae</taxon>
        <taxon>Microbacterium</taxon>
    </lineage>
</organism>
<keyword evidence="3 9" id="KW-1003">Cell membrane</keyword>
<feature type="compositionally biased region" description="Polar residues" evidence="10">
    <location>
        <begin position="61"/>
        <end position="83"/>
    </location>
</feature>
<evidence type="ECO:0000256" key="1">
    <source>
        <dbReference type="ARBA" id="ARBA00004162"/>
    </source>
</evidence>
<reference evidence="12" key="1">
    <citation type="journal article" date="2019" name="Int. J. Syst. Evol. Microbiol.">
        <title>The Global Catalogue of Microorganisms (GCM) 10K type strain sequencing project: providing services to taxonomists for standard genome sequencing and annotation.</title>
        <authorList>
            <consortium name="The Broad Institute Genomics Platform"/>
            <consortium name="The Broad Institute Genome Sequencing Center for Infectious Disease"/>
            <person name="Wu L."/>
            <person name="Ma J."/>
        </authorList>
    </citation>
    <scope>NUCLEOTIDE SEQUENCE [LARGE SCALE GENOMIC DNA]</scope>
    <source>
        <strain evidence="12">CGMCC 4.7181</strain>
    </source>
</reference>
<sequence>MEFIMGGLFHPGGMQILLLLVVILLIFGASRLPALAKSMGQSARLFKNEVKQMKSDDTSQKNDASLQNEAAPQQATGEPTNITPPAAKPDTTQQ</sequence>
<evidence type="ECO:0000256" key="10">
    <source>
        <dbReference type="SAM" id="MobiDB-lite"/>
    </source>
</evidence>
<dbReference type="PANTHER" id="PTHR42982">
    <property type="entry name" value="SEC-INDEPENDENT PROTEIN TRANSLOCASE PROTEIN TATA"/>
    <property type="match status" value="1"/>
</dbReference>
<comment type="subunit">
    <text evidence="9">The Tat system comprises two distinct complexes: a TatABC complex, containing multiple copies of TatA, TatB and TatC subunits, and a separate TatA complex, containing only TatA subunits. Substrates initially bind to the TatABC complex, which probably triggers association of the separate TatA complex to form the active translocon.</text>
</comment>
<keyword evidence="12" id="KW-1185">Reference proteome</keyword>
<evidence type="ECO:0000256" key="2">
    <source>
        <dbReference type="ARBA" id="ARBA00022448"/>
    </source>
</evidence>
<dbReference type="InterPro" id="IPR006312">
    <property type="entry name" value="TatA/E"/>
</dbReference>
<dbReference type="Proteomes" id="UP000638043">
    <property type="component" value="Unassembled WGS sequence"/>
</dbReference>
<accession>A0ABQ2MZZ1</accession>
<feature type="region of interest" description="Disordered" evidence="10">
    <location>
        <begin position="50"/>
        <end position="94"/>
    </location>
</feature>
<evidence type="ECO:0000256" key="9">
    <source>
        <dbReference type="HAMAP-Rule" id="MF_00236"/>
    </source>
</evidence>
<dbReference type="EMBL" id="BMMQ01000002">
    <property type="protein sequence ID" value="GGO61251.1"/>
    <property type="molecule type" value="Genomic_DNA"/>
</dbReference>
<comment type="function">
    <text evidence="9">Part of the twin-arginine translocation (Tat) system that transports large folded proteins containing a characteristic twin-arginine motif in their signal peptide across membranes. TatA could form the protein-conducting channel of the Tat system.</text>
</comment>
<dbReference type="InterPro" id="IPR003369">
    <property type="entry name" value="TatA/B/E"/>
</dbReference>
<evidence type="ECO:0000256" key="3">
    <source>
        <dbReference type="ARBA" id="ARBA00022475"/>
    </source>
</evidence>
<evidence type="ECO:0000256" key="8">
    <source>
        <dbReference type="ARBA" id="ARBA00023136"/>
    </source>
</evidence>
<evidence type="ECO:0000256" key="6">
    <source>
        <dbReference type="ARBA" id="ARBA00022989"/>
    </source>
</evidence>
<evidence type="ECO:0000313" key="12">
    <source>
        <dbReference type="Proteomes" id="UP000638043"/>
    </source>
</evidence>
<proteinExistence type="inferred from homology"/>
<keyword evidence="6 9" id="KW-1133">Transmembrane helix</keyword>
<dbReference type="HAMAP" id="MF_00236">
    <property type="entry name" value="TatA_E"/>
    <property type="match status" value="1"/>
</dbReference>
<evidence type="ECO:0000256" key="7">
    <source>
        <dbReference type="ARBA" id="ARBA00023010"/>
    </source>
</evidence>
<protein>
    <recommendedName>
        <fullName evidence="9">Sec-independent protein translocase protein TatA</fullName>
    </recommendedName>
</protein>
<keyword evidence="4 9" id="KW-0812">Transmembrane</keyword>
<evidence type="ECO:0000256" key="4">
    <source>
        <dbReference type="ARBA" id="ARBA00022692"/>
    </source>
</evidence>
<comment type="caution">
    <text evidence="11">The sequence shown here is derived from an EMBL/GenBank/DDBJ whole genome shotgun (WGS) entry which is preliminary data.</text>
</comment>
<evidence type="ECO:0000256" key="5">
    <source>
        <dbReference type="ARBA" id="ARBA00022927"/>
    </source>
</evidence>
<keyword evidence="8 9" id="KW-0472">Membrane</keyword>
<gene>
    <name evidence="9" type="primary">tatA</name>
    <name evidence="11" type="ORF">GCM10010910_08610</name>
</gene>
<keyword evidence="7 9" id="KW-0811">Translocation</keyword>
<feature type="compositionally biased region" description="Basic and acidic residues" evidence="10">
    <location>
        <begin position="50"/>
        <end position="60"/>
    </location>
</feature>
<comment type="similarity">
    <text evidence="9">Belongs to the TatA/E family.</text>
</comment>
<keyword evidence="2 9" id="KW-0813">Transport</keyword>
<name>A0ABQ2MZZ1_9MICO</name>
<keyword evidence="5 9" id="KW-0653">Protein transport</keyword>